<accession>A0A2T0ZWP9</accession>
<dbReference type="PANTHER" id="PTHR30055:SF226">
    <property type="entry name" value="HTH-TYPE TRANSCRIPTIONAL REGULATOR PKSA"/>
    <property type="match status" value="1"/>
</dbReference>
<evidence type="ECO:0000256" key="1">
    <source>
        <dbReference type="ARBA" id="ARBA00023125"/>
    </source>
</evidence>
<feature type="DNA-binding region" description="H-T-H motif" evidence="2">
    <location>
        <begin position="38"/>
        <end position="57"/>
    </location>
</feature>
<evidence type="ECO:0000256" key="2">
    <source>
        <dbReference type="PROSITE-ProRule" id="PRU00335"/>
    </source>
</evidence>
<sequence>MTQSAASPPQQDRSRITQDRLLDAAVEALAEHGWSATTVGLVAERAGVSRGAAQHHFPTRDVLFTAAIDRLVAARSKEVEAVVHALPERGPQRTRKVLDHLFVLYNGASFRASVAVWSIASTDADLLTRVRPFEARLGRDVHKLAVSLLEVDESIPGVRATIQATLDFLRGLALANLLSDDSRRRRPVLDAWSTMLDHRLSELAAYRGR</sequence>
<dbReference type="GO" id="GO:0000976">
    <property type="term" value="F:transcription cis-regulatory region binding"/>
    <property type="evidence" value="ECO:0007669"/>
    <property type="project" value="TreeGrafter"/>
</dbReference>
<dbReference type="EMBL" id="PVUE01000014">
    <property type="protein sequence ID" value="PRZ40714.1"/>
    <property type="molecule type" value="Genomic_DNA"/>
</dbReference>
<dbReference type="SUPFAM" id="SSF46689">
    <property type="entry name" value="Homeodomain-like"/>
    <property type="match status" value="1"/>
</dbReference>
<protein>
    <submittedName>
        <fullName evidence="4">TetR family transcriptional regulator</fullName>
    </submittedName>
</protein>
<proteinExistence type="predicted"/>
<dbReference type="PANTHER" id="PTHR30055">
    <property type="entry name" value="HTH-TYPE TRANSCRIPTIONAL REGULATOR RUTR"/>
    <property type="match status" value="1"/>
</dbReference>
<dbReference type="InterPro" id="IPR009057">
    <property type="entry name" value="Homeodomain-like_sf"/>
</dbReference>
<keyword evidence="5" id="KW-1185">Reference proteome</keyword>
<dbReference type="PROSITE" id="PS50977">
    <property type="entry name" value="HTH_TETR_2"/>
    <property type="match status" value="1"/>
</dbReference>
<dbReference type="PRINTS" id="PR00455">
    <property type="entry name" value="HTHTETR"/>
</dbReference>
<dbReference type="Pfam" id="PF00440">
    <property type="entry name" value="TetR_N"/>
    <property type="match status" value="1"/>
</dbReference>
<dbReference type="GO" id="GO:0003700">
    <property type="term" value="F:DNA-binding transcription factor activity"/>
    <property type="evidence" value="ECO:0007669"/>
    <property type="project" value="TreeGrafter"/>
</dbReference>
<dbReference type="RefSeq" id="WP_106349897.1">
    <property type="nucleotide sequence ID" value="NZ_PVUE01000014.1"/>
</dbReference>
<dbReference type="InterPro" id="IPR001647">
    <property type="entry name" value="HTH_TetR"/>
</dbReference>
<dbReference type="AlphaFoldDB" id="A0A2T0ZWP9"/>
<reference evidence="4 5" key="1">
    <citation type="submission" date="2018-03" db="EMBL/GenBank/DDBJ databases">
        <title>Genomic Encyclopedia of Archaeal and Bacterial Type Strains, Phase II (KMG-II): from individual species to whole genera.</title>
        <authorList>
            <person name="Goeker M."/>
        </authorList>
    </citation>
    <scope>NUCLEOTIDE SEQUENCE [LARGE SCALE GENOMIC DNA]</scope>
    <source>
        <strain evidence="4 5">DSM 100065</strain>
    </source>
</reference>
<dbReference type="InterPro" id="IPR050109">
    <property type="entry name" value="HTH-type_TetR-like_transc_reg"/>
</dbReference>
<dbReference type="OrthoDB" id="4538622at2"/>
<name>A0A2T0ZWP9_9ACTN</name>
<dbReference type="Proteomes" id="UP000237752">
    <property type="component" value="Unassembled WGS sequence"/>
</dbReference>
<keyword evidence="1 2" id="KW-0238">DNA-binding</keyword>
<gene>
    <name evidence="4" type="ORF">CLV47_11411</name>
</gene>
<comment type="caution">
    <text evidence="4">The sequence shown here is derived from an EMBL/GenBank/DDBJ whole genome shotgun (WGS) entry which is preliminary data.</text>
</comment>
<organism evidence="4 5">
    <name type="scientific">Antricoccus suffuscus</name>
    <dbReference type="NCBI Taxonomy" id="1629062"/>
    <lineage>
        <taxon>Bacteria</taxon>
        <taxon>Bacillati</taxon>
        <taxon>Actinomycetota</taxon>
        <taxon>Actinomycetes</taxon>
        <taxon>Geodermatophilales</taxon>
        <taxon>Antricoccaceae</taxon>
        <taxon>Antricoccus</taxon>
    </lineage>
</organism>
<evidence type="ECO:0000313" key="4">
    <source>
        <dbReference type="EMBL" id="PRZ40714.1"/>
    </source>
</evidence>
<dbReference type="Gene3D" id="1.10.357.10">
    <property type="entry name" value="Tetracycline Repressor, domain 2"/>
    <property type="match status" value="1"/>
</dbReference>
<evidence type="ECO:0000259" key="3">
    <source>
        <dbReference type="PROSITE" id="PS50977"/>
    </source>
</evidence>
<evidence type="ECO:0000313" key="5">
    <source>
        <dbReference type="Proteomes" id="UP000237752"/>
    </source>
</evidence>
<feature type="domain" description="HTH tetR-type" evidence="3">
    <location>
        <begin position="15"/>
        <end position="75"/>
    </location>
</feature>